<evidence type="ECO:0000256" key="1">
    <source>
        <dbReference type="ARBA" id="ARBA00007210"/>
    </source>
</evidence>
<protein>
    <submittedName>
        <fullName evidence="5">Uncharacterized protein</fullName>
    </submittedName>
</protein>
<evidence type="ECO:0000256" key="3">
    <source>
        <dbReference type="ARBA" id="ARBA00022483"/>
    </source>
</evidence>
<sequence length="477" mass="54021">MLQYYHARIVSGIYDLQSSKEIQNALYIRELAKFVCSMISQAVNSFVALNGESYPYTSDLTDWAAKEIEIFALCFNKYVESISDISGGVSTAVDALQIAMSYCSLLENQRMFLRPTLIDHVRPCIEDVLRLHIDHLSNVISIFTSTDTWALGRYYVSGILTGWSYAIIDQQPEYFFLTNSGRKFVTLFQSVADDMSPLIALQMESSVLKAITDLLTAYIVILESALSGDTDVIEKHGFRINSPESPTQGFFILANISTLVQFSTCIIRNLFDGIHHLDFEIDNYLTFVQDVYGRLKACFLGQFISNIFSQMSIMNLVQNFALAGRMILEFELFLELKKLQKLAEEDCIDMNWLISLLREAMDTAFEWISSRCEKMTINSENLAGRRNDFMQFILDAQFLVEIARSGGYLSDNVINVSTNIISRLEESFISAGLSPLRDMNDGEWPANAATRALKKLQELHEKENTTTSTQDSLPYVS</sequence>
<dbReference type="PANTHER" id="PTHR21426">
    <property type="entry name" value="EXOCYST COMPLEX COMPONENT 8"/>
    <property type="match status" value="1"/>
</dbReference>
<keyword evidence="3" id="KW-0268">Exocytosis</keyword>
<proteinExistence type="inferred from homology"/>
<evidence type="ECO:0000313" key="6">
    <source>
        <dbReference type="Proteomes" id="UP001318860"/>
    </source>
</evidence>
<feature type="region of interest" description="Disordered" evidence="4">
    <location>
        <begin position="458"/>
        <end position="477"/>
    </location>
</feature>
<keyword evidence="2" id="KW-0813">Transport</keyword>
<keyword evidence="6" id="KW-1185">Reference proteome</keyword>
<dbReference type="PANTHER" id="PTHR21426:SF13">
    <property type="entry name" value="OS08G0566700 PROTEIN"/>
    <property type="match status" value="1"/>
</dbReference>
<gene>
    <name evidence="5" type="ORF">DH2020_024757</name>
</gene>
<reference evidence="5 6" key="1">
    <citation type="journal article" date="2021" name="Comput. Struct. Biotechnol. J.">
        <title>De novo genome assembly of the potent medicinal plant Rehmannia glutinosa using nanopore technology.</title>
        <authorList>
            <person name="Ma L."/>
            <person name="Dong C."/>
            <person name="Song C."/>
            <person name="Wang X."/>
            <person name="Zheng X."/>
            <person name="Niu Y."/>
            <person name="Chen S."/>
            <person name="Feng W."/>
        </authorList>
    </citation>
    <scope>NUCLEOTIDE SEQUENCE [LARGE SCALE GENOMIC DNA]</scope>
    <source>
        <strain evidence="5">DH-2019</strain>
    </source>
</reference>
<comment type="caution">
    <text evidence="5">The sequence shown here is derived from an EMBL/GenBank/DDBJ whole genome shotgun (WGS) entry which is preliminary data.</text>
</comment>
<comment type="similarity">
    <text evidence="1">Belongs to the EXO84 family.</text>
</comment>
<feature type="compositionally biased region" description="Polar residues" evidence="4">
    <location>
        <begin position="465"/>
        <end position="477"/>
    </location>
</feature>
<organism evidence="5 6">
    <name type="scientific">Rehmannia glutinosa</name>
    <name type="common">Chinese foxglove</name>
    <dbReference type="NCBI Taxonomy" id="99300"/>
    <lineage>
        <taxon>Eukaryota</taxon>
        <taxon>Viridiplantae</taxon>
        <taxon>Streptophyta</taxon>
        <taxon>Embryophyta</taxon>
        <taxon>Tracheophyta</taxon>
        <taxon>Spermatophyta</taxon>
        <taxon>Magnoliopsida</taxon>
        <taxon>eudicotyledons</taxon>
        <taxon>Gunneridae</taxon>
        <taxon>Pentapetalae</taxon>
        <taxon>asterids</taxon>
        <taxon>lamiids</taxon>
        <taxon>Lamiales</taxon>
        <taxon>Orobanchaceae</taxon>
        <taxon>Rehmannieae</taxon>
        <taxon>Rehmannia</taxon>
    </lineage>
</organism>
<name>A0ABR0W419_REHGL</name>
<evidence type="ECO:0000256" key="4">
    <source>
        <dbReference type="SAM" id="MobiDB-lite"/>
    </source>
</evidence>
<evidence type="ECO:0000313" key="5">
    <source>
        <dbReference type="EMBL" id="KAK6141498.1"/>
    </source>
</evidence>
<dbReference type="Proteomes" id="UP001318860">
    <property type="component" value="Unassembled WGS sequence"/>
</dbReference>
<dbReference type="InterPro" id="IPR016159">
    <property type="entry name" value="Cullin_repeat-like_dom_sf"/>
</dbReference>
<dbReference type="EMBL" id="JABTTQ020000140">
    <property type="protein sequence ID" value="KAK6141498.1"/>
    <property type="molecule type" value="Genomic_DNA"/>
</dbReference>
<dbReference type="SUPFAM" id="SSF74788">
    <property type="entry name" value="Cullin repeat-like"/>
    <property type="match status" value="1"/>
</dbReference>
<accession>A0ABR0W419</accession>
<evidence type="ECO:0000256" key="2">
    <source>
        <dbReference type="ARBA" id="ARBA00022448"/>
    </source>
</evidence>
<dbReference type="InterPro" id="IPR033961">
    <property type="entry name" value="Exo84"/>
</dbReference>